<dbReference type="RefSeq" id="WP_009350432.1">
    <property type="nucleotide sequence ID" value="NZ_GL638151.1"/>
</dbReference>
<keyword evidence="2" id="KW-1185">Reference proteome</keyword>
<evidence type="ECO:0000313" key="1">
    <source>
        <dbReference type="EMBL" id="EFW29084.1"/>
    </source>
</evidence>
<organism evidence="1 2">
    <name type="scientific">Selenomonas artemidis F0399</name>
    <dbReference type="NCBI Taxonomy" id="749551"/>
    <lineage>
        <taxon>Bacteria</taxon>
        <taxon>Bacillati</taxon>
        <taxon>Bacillota</taxon>
        <taxon>Negativicutes</taxon>
        <taxon>Selenomonadales</taxon>
        <taxon>Selenomonadaceae</taxon>
        <taxon>Selenomonas</taxon>
    </lineage>
</organism>
<dbReference type="Proteomes" id="UP000004633">
    <property type="component" value="Unassembled WGS sequence"/>
</dbReference>
<gene>
    <name evidence="1" type="ORF">HMPREF9555_01784</name>
</gene>
<protein>
    <submittedName>
        <fullName evidence="1">Uncharacterized protein</fullName>
    </submittedName>
</protein>
<dbReference type="EMBL" id="AECV01000041">
    <property type="protein sequence ID" value="EFW29084.1"/>
    <property type="molecule type" value="Genomic_DNA"/>
</dbReference>
<sequence length="113" mass="12509">MKVKFPYFGDDTDYLKFTIADIEMLEMATGKSVFKLMGDDDFGAMFVFKALPIAYKHCHPELDDKTIRDKVQECIDEGGSLIAIIGALVMALYKSGIYGKQEKPVTSGDGGKK</sequence>
<accession>E7N443</accession>
<reference evidence="1 2" key="1">
    <citation type="submission" date="2010-08" db="EMBL/GenBank/DDBJ databases">
        <authorList>
            <person name="Weinstock G."/>
            <person name="Sodergren E."/>
            <person name="Clifton S."/>
            <person name="Fulton L."/>
            <person name="Fulton B."/>
            <person name="Courtney L."/>
            <person name="Fronick C."/>
            <person name="Harrison M."/>
            <person name="Strong C."/>
            <person name="Farmer C."/>
            <person name="Delahaunty K."/>
            <person name="Markovic C."/>
            <person name="Hall O."/>
            <person name="Minx P."/>
            <person name="Tomlinson C."/>
            <person name="Mitreva M."/>
            <person name="Hou S."/>
            <person name="Chen J."/>
            <person name="Wollam A."/>
            <person name="Pepin K.H."/>
            <person name="Johnson M."/>
            <person name="Bhonagiri V."/>
            <person name="Zhang X."/>
            <person name="Suruliraj S."/>
            <person name="Warren W."/>
            <person name="Chinwalla A."/>
            <person name="Mardis E.R."/>
            <person name="Wilson R.K."/>
        </authorList>
    </citation>
    <scope>NUCLEOTIDE SEQUENCE [LARGE SCALE GENOMIC DNA]</scope>
    <source>
        <strain evidence="1 2">F0399</strain>
    </source>
</reference>
<name>E7N443_9FIRM</name>
<proteinExistence type="predicted"/>
<dbReference type="STRING" id="749551.HMPREF9555_01784"/>
<evidence type="ECO:0000313" key="2">
    <source>
        <dbReference type="Proteomes" id="UP000004633"/>
    </source>
</evidence>
<comment type="caution">
    <text evidence="1">The sequence shown here is derived from an EMBL/GenBank/DDBJ whole genome shotgun (WGS) entry which is preliminary data.</text>
</comment>
<dbReference type="HOGENOM" id="CLU_2131797_0_0_9"/>
<dbReference type="AlphaFoldDB" id="E7N443"/>